<comment type="caution">
    <text evidence="3">The sequence shown here is derived from an EMBL/GenBank/DDBJ whole genome shotgun (WGS) entry which is preliminary data.</text>
</comment>
<dbReference type="EMBL" id="JAUFPN010000108">
    <property type="protein sequence ID" value="MDN3564681.1"/>
    <property type="molecule type" value="Genomic_DNA"/>
</dbReference>
<dbReference type="Gene3D" id="3.40.190.10">
    <property type="entry name" value="Periplasmic binding protein-like II"/>
    <property type="match status" value="2"/>
</dbReference>
<dbReference type="InterPro" id="IPR052738">
    <property type="entry name" value="ABC-Tungstate_binding"/>
</dbReference>
<protein>
    <submittedName>
        <fullName evidence="3">Substrate-binding domain-containing protein</fullName>
    </submittedName>
</protein>
<name>A0ABT8A4Q8_9PROT</name>
<dbReference type="PANTHER" id="PTHR37945:SF1">
    <property type="entry name" value="EXTRACELLULAR TUNGSTATE BINDING PROTEIN"/>
    <property type="match status" value="1"/>
</dbReference>
<organism evidence="3 4">
    <name type="scientific">Paeniroseomonas aquatica</name>
    <dbReference type="NCBI Taxonomy" id="373043"/>
    <lineage>
        <taxon>Bacteria</taxon>
        <taxon>Pseudomonadati</taxon>
        <taxon>Pseudomonadota</taxon>
        <taxon>Alphaproteobacteria</taxon>
        <taxon>Acetobacterales</taxon>
        <taxon>Acetobacteraceae</taxon>
        <taxon>Paeniroseomonas</taxon>
    </lineage>
</organism>
<sequence length="271" mass="28872">MTRRSLLLSLLAMPATAQAQDRFITLASTTSTEQSGLFGHILPAFTRETGIAVRVVALGTGQALDVGRRGDADALLVHDRAAEDRFVAEGFGGPRRQVMYNDFILVGPAADPARIGELGDVAEALRRIAAAGAPFVSRGDRSGTHAAELRLWRLAGVDPLAGRGGWYREVGQGMGPALNAAAAQDAYLLADRGTWLAFRNRQSLTILAAGDARLLNQYGAIAVSPQRHPHVKAAEAQRFIDWLCGPAGQAAITGYRINDEQLFFANAATRG</sequence>
<dbReference type="SUPFAM" id="SSF53850">
    <property type="entry name" value="Periplasmic binding protein-like II"/>
    <property type="match status" value="1"/>
</dbReference>
<gene>
    <name evidence="3" type="ORF">QWZ14_09920</name>
</gene>
<keyword evidence="1" id="KW-0732">Signal</keyword>
<evidence type="ECO:0000256" key="1">
    <source>
        <dbReference type="SAM" id="SignalP"/>
    </source>
</evidence>
<dbReference type="RefSeq" id="WP_290316485.1">
    <property type="nucleotide sequence ID" value="NZ_JAUFPN010000108.1"/>
</dbReference>
<feature type="signal peptide" evidence="1">
    <location>
        <begin position="1"/>
        <end position="19"/>
    </location>
</feature>
<dbReference type="Proteomes" id="UP001529369">
    <property type="component" value="Unassembled WGS sequence"/>
</dbReference>
<reference evidence="4" key="1">
    <citation type="journal article" date="2019" name="Int. J. Syst. Evol. Microbiol.">
        <title>The Global Catalogue of Microorganisms (GCM) 10K type strain sequencing project: providing services to taxonomists for standard genome sequencing and annotation.</title>
        <authorList>
            <consortium name="The Broad Institute Genomics Platform"/>
            <consortium name="The Broad Institute Genome Sequencing Center for Infectious Disease"/>
            <person name="Wu L."/>
            <person name="Ma J."/>
        </authorList>
    </citation>
    <scope>NUCLEOTIDE SEQUENCE [LARGE SCALE GENOMIC DNA]</scope>
    <source>
        <strain evidence="4">CECT 7131</strain>
    </source>
</reference>
<dbReference type="InterPro" id="IPR024370">
    <property type="entry name" value="PBP_domain"/>
</dbReference>
<evidence type="ECO:0000313" key="3">
    <source>
        <dbReference type="EMBL" id="MDN3564681.1"/>
    </source>
</evidence>
<accession>A0ABT8A4Q8</accession>
<feature type="chain" id="PRO_5046863445" evidence="1">
    <location>
        <begin position="20"/>
        <end position="271"/>
    </location>
</feature>
<keyword evidence="4" id="KW-1185">Reference proteome</keyword>
<evidence type="ECO:0000259" key="2">
    <source>
        <dbReference type="Pfam" id="PF12849"/>
    </source>
</evidence>
<dbReference type="PANTHER" id="PTHR37945">
    <property type="entry name" value="EXTRACELLULAR TUNGSTATE BINDING PROTEIN"/>
    <property type="match status" value="1"/>
</dbReference>
<feature type="domain" description="PBP" evidence="2">
    <location>
        <begin position="15"/>
        <end position="243"/>
    </location>
</feature>
<dbReference type="Pfam" id="PF12849">
    <property type="entry name" value="PBP_like_2"/>
    <property type="match status" value="1"/>
</dbReference>
<proteinExistence type="predicted"/>
<evidence type="ECO:0000313" key="4">
    <source>
        <dbReference type="Proteomes" id="UP001529369"/>
    </source>
</evidence>